<dbReference type="EMBL" id="CM009294">
    <property type="protein sequence ID" value="KAI9394811.1"/>
    <property type="molecule type" value="Genomic_DNA"/>
</dbReference>
<protein>
    <submittedName>
        <fullName evidence="1">Uncharacterized protein</fullName>
    </submittedName>
</protein>
<comment type="caution">
    <text evidence="1">The sequence shown here is derived from an EMBL/GenBank/DDBJ whole genome shotgun (WGS) entry which is preliminary data.</text>
</comment>
<gene>
    <name evidence="1" type="ORF">POPTR_005G144750v4</name>
</gene>
<evidence type="ECO:0000313" key="2">
    <source>
        <dbReference type="Proteomes" id="UP000006729"/>
    </source>
</evidence>
<accession>A0ACC0SZU6</accession>
<dbReference type="Proteomes" id="UP000006729">
    <property type="component" value="Chromosome 5"/>
</dbReference>
<organism evidence="1 2">
    <name type="scientific">Populus trichocarpa</name>
    <name type="common">Western balsam poplar</name>
    <name type="synonym">Populus balsamifera subsp. trichocarpa</name>
    <dbReference type="NCBI Taxonomy" id="3694"/>
    <lineage>
        <taxon>Eukaryota</taxon>
        <taxon>Viridiplantae</taxon>
        <taxon>Streptophyta</taxon>
        <taxon>Embryophyta</taxon>
        <taxon>Tracheophyta</taxon>
        <taxon>Spermatophyta</taxon>
        <taxon>Magnoliopsida</taxon>
        <taxon>eudicotyledons</taxon>
        <taxon>Gunneridae</taxon>
        <taxon>Pentapetalae</taxon>
        <taxon>rosids</taxon>
        <taxon>fabids</taxon>
        <taxon>Malpighiales</taxon>
        <taxon>Salicaceae</taxon>
        <taxon>Saliceae</taxon>
        <taxon>Populus</taxon>
    </lineage>
</organism>
<evidence type="ECO:0000313" key="1">
    <source>
        <dbReference type="EMBL" id="KAI9394811.1"/>
    </source>
</evidence>
<sequence length="106" mass="11161">MPATTSFPSPLQVSASSAPATNHISQLHYHSSTASPPTSLPPVNNRVSCPLPIPVTTSFPFPLQVSASFAPATNHSSQLHYHSSSASLHLRLYHRSTTGPAGLSPH</sequence>
<proteinExistence type="predicted"/>
<keyword evidence="2" id="KW-1185">Reference proteome</keyword>
<name>A0ACC0SZU6_POPTR</name>
<reference evidence="1 2" key="1">
    <citation type="journal article" date="2006" name="Science">
        <title>The genome of black cottonwood, Populus trichocarpa (Torr. &amp; Gray).</title>
        <authorList>
            <person name="Tuskan G.A."/>
            <person name="Difazio S."/>
            <person name="Jansson S."/>
            <person name="Bohlmann J."/>
            <person name="Grigoriev I."/>
            <person name="Hellsten U."/>
            <person name="Putnam N."/>
            <person name="Ralph S."/>
            <person name="Rombauts S."/>
            <person name="Salamov A."/>
            <person name="Schein J."/>
            <person name="Sterck L."/>
            <person name="Aerts A."/>
            <person name="Bhalerao R.R."/>
            <person name="Bhalerao R.P."/>
            <person name="Blaudez D."/>
            <person name="Boerjan W."/>
            <person name="Brun A."/>
            <person name="Brunner A."/>
            <person name="Busov V."/>
            <person name="Campbell M."/>
            <person name="Carlson J."/>
            <person name="Chalot M."/>
            <person name="Chapman J."/>
            <person name="Chen G.L."/>
            <person name="Cooper D."/>
            <person name="Coutinho P.M."/>
            <person name="Couturier J."/>
            <person name="Covert S."/>
            <person name="Cronk Q."/>
            <person name="Cunningham R."/>
            <person name="Davis J."/>
            <person name="Degroeve S."/>
            <person name="Dejardin A."/>
            <person name="Depamphilis C."/>
            <person name="Detter J."/>
            <person name="Dirks B."/>
            <person name="Dubchak I."/>
            <person name="Duplessis S."/>
            <person name="Ehlting J."/>
            <person name="Ellis B."/>
            <person name="Gendler K."/>
            <person name="Goodstein D."/>
            <person name="Gribskov M."/>
            <person name="Grimwood J."/>
            <person name="Groover A."/>
            <person name="Gunter L."/>
            <person name="Hamberger B."/>
            <person name="Heinze B."/>
            <person name="Helariutta Y."/>
            <person name="Henrissat B."/>
            <person name="Holligan D."/>
            <person name="Holt R."/>
            <person name="Huang W."/>
            <person name="Islam-Faridi N."/>
            <person name="Jones S."/>
            <person name="Jones-Rhoades M."/>
            <person name="Jorgensen R."/>
            <person name="Joshi C."/>
            <person name="Kangasjarvi J."/>
            <person name="Karlsson J."/>
            <person name="Kelleher C."/>
            <person name="Kirkpatrick R."/>
            <person name="Kirst M."/>
            <person name="Kohler A."/>
            <person name="Kalluri U."/>
            <person name="Larimer F."/>
            <person name="Leebens-Mack J."/>
            <person name="Leple J.C."/>
            <person name="Locascio P."/>
            <person name="Lou Y."/>
            <person name="Lucas S."/>
            <person name="Martin F."/>
            <person name="Montanini B."/>
            <person name="Napoli C."/>
            <person name="Nelson D.R."/>
            <person name="Nelson C."/>
            <person name="Nieminen K."/>
            <person name="Nilsson O."/>
            <person name="Pereda V."/>
            <person name="Peter G."/>
            <person name="Philippe R."/>
            <person name="Pilate G."/>
            <person name="Poliakov A."/>
            <person name="Razumovskaya J."/>
            <person name="Richardson P."/>
            <person name="Rinaldi C."/>
            <person name="Ritland K."/>
            <person name="Rouze P."/>
            <person name="Ryaboy D."/>
            <person name="Schmutz J."/>
            <person name="Schrader J."/>
            <person name="Segerman B."/>
            <person name="Shin H."/>
            <person name="Siddiqui A."/>
            <person name="Sterky F."/>
            <person name="Terry A."/>
            <person name="Tsai C.J."/>
            <person name="Uberbacher E."/>
            <person name="Unneberg P."/>
            <person name="Vahala J."/>
            <person name="Wall K."/>
            <person name="Wessler S."/>
            <person name="Yang G."/>
            <person name="Yin T."/>
            <person name="Douglas C."/>
            <person name="Marra M."/>
            <person name="Sandberg G."/>
            <person name="Van de Peer Y."/>
            <person name="Rokhsar D."/>
        </authorList>
    </citation>
    <scope>NUCLEOTIDE SEQUENCE [LARGE SCALE GENOMIC DNA]</scope>
    <source>
        <strain evidence="2">cv. Nisqually</strain>
    </source>
</reference>